<organism evidence="1 2">
    <name type="scientific">Noviherbaspirillum humi</name>
    <dbReference type="NCBI Taxonomy" id="1688639"/>
    <lineage>
        <taxon>Bacteria</taxon>
        <taxon>Pseudomonadati</taxon>
        <taxon>Pseudomonadota</taxon>
        <taxon>Betaproteobacteria</taxon>
        <taxon>Burkholderiales</taxon>
        <taxon>Oxalobacteraceae</taxon>
        <taxon>Noviherbaspirillum</taxon>
    </lineage>
</organism>
<dbReference type="Proteomes" id="UP000198284">
    <property type="component" value="Unassembled WGS sequence"/>
</dbReference>
<sequence>MALNNNNPTTTINFDIDQNGLKMNSYEADRNADGSIKTVDGNPVYKWVNKYADQVNTGSISDKLELTYQGNAEIIKNLQDEMAALLKQDPNTGDQGKTNFTAATIARMQVLNAEIQNRTAAAGLLRKVMEQSAQFAQHR</sequence>
<gene>
    <name evidence="1" type="ORF">SAMN06265795_11418</name>
</gene>
<reference evidence="1 2" key="1">
    <citation type="submission" date="2017-06" db="EMBL/GenBank/DDBJ databases">
        <authorList>
            <person name="Kim H.J."/>
            <person name="Triplett B.A."/>
        </authorList>
    </citation>
    <scope>NUCLEOTIDE SEQUENCE [LARGE SCALE GENOMIC DNA]</scope>
    <source>
        <strain evidence="1 2">U15</strain>
    </source>
</reference>
<dbReference type="RefSeq" id="WP_089400646.1">
    <property type="nucleotide sequence ID" value="NZ_FZOT01000014.1"/>
</dbReference>
<name>A0A239JWT9_9BURK</name>
<protein>
    <submittedName>
        <fullName evidence="1">Uncharacterized protein</fullName>
    </submittedName>
</protein>
<dbReference type="EMBL" id="FZOT01000014">
    <property type="protein sequence ID" value="SNT10361.1"/>
    <property type="molecule type" value="Genomic_DNA"/>
</dbReference>
<proteinExistence type="predicted"/>
<dbReference type="AlphaFoldDB" id="A0A239JWT9"/>
<keyword evidence="2" id="KW-1185">Reference proteome</keyword>
<evidence type="ECO:0000313" key="2">
    <source>
        <dbReference type="Proteomes" id="UP000198284"/>
    </source>
</evidence>
<accession>A0A239JWT9</accession>
<evidence type="ECO:0000313" key="1">
    <source>
        <dbReference type="EMBL" id="SNT10361.1"/>
    </source>
</evidence>